<dbReference type="PANTHER" id="PTHR43591:SF24">
    <property type="entry name" value="2-METHOXY-6-POLYPRENYL-1,4-BENZOQUINOL METHYLASE, MITOCHONDRIAL"/>
    <property type="match status" value="1"/>
</dbReference>
<evidence type="ECO:0000256" key="1">
    <source>
        <dbReference type="SAM" id="MobiDB-lite"/>
    </source>
</evidence>
<dbReference type="GO" id="GO:0008168">
    <property type="term" value="F:methyltransferase activity"/>
    <property type="evidence" value="ECO:0007669"/>
    <property type="project" value="UniProtKB-KW"/>
</dbReference>
<dbReference type="GO" id="GO:0032259">
    <property type="term" value="P:methylation"/>
    <property type="evidence" value="ECO:0007669"/>
    <property type="project" value="UniProtKB-KW"/>
</dbReference>
<dbReference type="Pfam" id="PF13649">
    <property type="entry name" value="Methyltransf_25"/>
    <property type="match status" value="1"/>
</dbReference>
<evidence type="ECO:0000313" key="3">
    <source>
        <dbReference type="EMBL" id="JAT42953.1"/>
    </source>
</evidence>
<proteinExistence type="predicted"/>
<feature type="non-terminal residue" evidence="3">
    <location>
        <position position="1"/>
    </location>
</feature>
<feature type="domain" description="Methyltransferase" evidence="2">
    <location>
        <begin position="174"/>
        <end position="266"/>
    </location>
</feature>
<evidence type="ECO:0000259" key="2">
    <source>
        <dbReference type="Pfam" id="PF13649"/>
    </source>
</evidence>
<dbReference type="InterPro" id="IPR029063">
    <property type="entry name" value="SAM-dependent_MTases_sf"/>
</dbReference>
<dbReference type="EMBL" id="GDJX01024983">
    <property type="protein sequence ID" value="JAT42953.1"/>
    <property type="molecule type" value="Transcribed_RNA"/>
</dbReference>
<dbReference type="SUPFAM" id="SSF53335">
    <property type="entry name" value="S-adenosyl-L-methionine-dependent methyltransferases"/>
    <property type="match status" value="1"/>
</dbReference>
<keyword evidence="3" id="KW-0830">Ubiquinone</keyword>
<reference evidence="3" key="1">
    <citation type="submission" date="2015-07" db="EMBL/GenBank/DDBJ databases">
        <title>Transcriptome Assembly of Anthurium amnicola.</title>
        <authorList>
            <person name="Suzuki J."/>
        </authorList>
    </citation>
    <scope>NUCLEOTIDE SEQUENCE</scope>
</reference>
<accession>A0A1D1XKN1</accession>
<gene>
    <name evidence="3" type="primary">ubiE_85</name>
    <name evidence="3" type="ORF">g.38036</name>
</gene>
<dbReference type="CDD" id="cd02440">
    <property type="entry name" value="AdoMet_MTases"/>
    <property type="match status" value="1"/>
</dbReference>
<feature type="region of interest" description="Disordered" evidence="1">
    <location>
        <begin position="1"/>
        <end position="54"/>
    </location>
</feature>
<keyword evidence="3" id="KW-0808">Transferase</keyword>
<feature type="compositionally biased region" description="Low complexity" evidence="1">
    <location>
        <begin position="30"/>
        <end position="42"/>
    </location>
</feature>
<protein>
    <submittedName>
        <fullName evidence="3">Ubiquinone/menaquinone biosynthesis methyltransferase ubiE</fullName>
    </submittedName>
</protein>
<keyword evidence="3" id="KW-0489">Methyltransferase</keyword>
<dbReference type="Gene3D" id="3.40.50.150">
    <property type="entry name" value="Vaccinia Virus protein VP39"/>
    <property type="match status" value="1"/>
</dbReference>
<name>A0A1D1XKN1_9ARAE</name>
<dbReference type="AlphaFoldDB" id="A0A1D1XKN1"/>
<sequence>LQVSSPNPRQGEQVGGGGGVCRGREEDGAARQAVGRRAGGAEPRPRPRQAEEDLHRQAPCVLSQRFPSFLPSFRLLLPSASFNFFNITFFKYEKMNNNQKFDSSDPLESNSILVPFRYFKGRRYHNLADVTYLFPNDEKEDKREILQHNLFKSIWKNNFSSPVHELLKFGKARVLDIGCGTGLWLLDIATEYPQATFVGIDMSPIFPDVKDMPSNVVFLQHNLNDGIPFPSETFDFVFQRFLCNCVVFEEWKFYVKEMIRVTKPGGWLEFFEFDMAQEQDTTDSFYKRALELAKGINSRLQPCIPQYLEECQELLKIHYEEIHTPVG</sequence>
<dbReference type="PANTHER" id="PTHR43591">
    <property type="entry name" value="METHYLTRANSFERASE"/>
    <property type="match status" value="1"/>
</dbReference>
<feature type="compositionally biased region" description="Basic and acidic residues" evidence="1">
    <location>
        <begin position="43"/>
        <end position="54"/>
    </location>
</feature>
<organism evidence="3">
    <name type="scientific">Anthurium amnicola</name>
    <dbReference type="NCBI Taxonomy" id="1678845"/>
    <lineage>
        <taxon>Eukaryota</taxon>
        <taxon>Viridiplantae</taxon>
        <taxon>Streptophyta</taxon>
        <taxon>Embryophyta</taxon>
        <taxon>Tracheophyta</taxon>
        <taxon>Spermatophyta</taxon>
        <taxon>Magnoliopsida</taxon>
        <taxon>Liliopsida</taxon>
        <taxon>Araceae</taxon>
        <taxon>Pothoideae</taxon>
        <taxon>Potheae</taxon>
        <taxon>Anthurium</taxon>
    </lineage>
</organism>
<dbReference type="InterPro" id="IPR041698">
    <property type="entry name" value="Methyltransf_25"/>
</dbReference>